<feature type="region of interest" description="Disordered" evidence="2">
    <location>
        <begin position="115"/>
        <end position="137"/>
    </location>
</feature>
<accession>A0A0D0BBX6</accession>
<dbReference type="OrthoDB" id="3062477at2759"/>
<evidence type="ECO:0000313" key="4">
    <source>
        <dbReference type="EMBL" id="KIK61230.1"/>
    </source>
</evidence>
<evidence type="ECO:0000256" key="2">
    <source>
        <dbReference type="SAM" id="MobiDB-lite"/>
    </source>
</evidence>
<evidence type="ECO:0000256" key="1">
    <source>
        <dbReference type="SAM" id="Coils"/>
    </source>
</evidence>
<reference evidence="4 5" key="1">
    <citation type="submission" date="2014-04" db="EMBL/GenBank/DDBJ databases">
        <title>Evolutionary Origins and Diversification of the Mycorrhizal Mutualists.</title>
        <authorList>
            <consortium name="DOE Joint Genome Institute"/>
            <consortium name="Mycorrhizal Genomics Consortium"/>
            <person name="Kohler A."/>
            <person name="Kuo A."/>
            <person name="Nagy L.G."/>
            <person name="Floudas D."/>
            <person name="Copeland A."/>
            <person name="Barry K.W."/>
            <person name="Cichocki N."/>
            <person name="Veneault-Fourrey C."/>
            <person name="LaButti K."/>
            <person name="Lindquist E.A."/>
            <person name="Lipzen A."/>
            <person name="Lundell T."/>
            <person name="Morin E."/>
            <person name="Murat C."/>
            <person name="Riley R."/>
            <person name="Ohm R."/>
            <person name="Sun H."/>
            <person name="Tunlid A."/>
            <person name="Henrissat B."/>
            <person name="Grigoriev I.V."/>
            <person name="Hibbett D.S."/>
            <person name="Martin F."/>
        </authorList>
    </citation>
    <scope>NUCLEOTIDE SEQUENCE [LARGE SCALE GENOMIC DNA]</scope>
    <source>
        <strain evidence="4 5">FD-317 M1</strain>
    </source>
</reference>
<dbReference type="HOGENOM" id="CLU_379489_0_0_1"/>
<feature type="domain" description="BZIP" evidence="3">
    <location>
        <begin position="53"/>
        <end position="66"/>
    </location>
</feature>
<keyword evidence="1" id="KW-0175">Coiled coil</keyword>
<sequence>MPSRSSTSLKIPSALLTDYPTEKITLHETLESKERRLVTLRQEIELRKQKPVRAQNKAQSDRARIKKEKEIQDLETEIASMRKPPNDDHLVARASSVLSDLSDIDTENLKASTLPSRRDQEPNIDGLTQKPIDSSTSTNVLNAPGFPMQQHEDKLTGAQQANGVWNDTSVGIINDEHLPNIKPDAMPGQSQTEGAPETTNILQDGLSISTGGSKDAATGIETANEDLKSIPPKVAKPASVSYKHQADGHPDLLHGQQHEERPFLGNPLTDGQIPFLFSTGGDGTHTIGARDADKGPKQLGYTELGSHLIGQDHEVSRNEITRAEAQDVVEGPKQLGPEFMPNQDQETMRSAGSGTDVASHVGRILDQAMFGPTGTSVVKANTNFPRFSIAEPRSTEGLPISDSSTNKRAPRPLFSPATSVDSHSHHSATAQSELKVIFDNDPNTPPLTTFPLPAPDTLEPSGIIEDSVLTNTNEAIAEVDFSRTEMLVDPAVPQPTDEESIVLGIDDKKVVETGQGSIGSNDDHVSDKLKELLAIAKANGLTLVPFKTEDSDEVDMAAFAQAPAGVSNKKATGANGGKKTRKRKNAKIEGNSNQLEGFTPIESEGQQASEESKIPAKKRKINQDDDEYQPETDAEEGTEALKVSKSTVGDAGGSKGSRKKVIDYEEKVALAKDISKKREAEEAIQEFLIKGTKIDPTLKNLLREVDFFVSDCGSICKELSLKILTTKFGTTRCLNHHNTRNSVVNDWNGTSREFQNTGVPFRESWPRQQKRADALHCGCHWERAVLEFYMFKTGKIGSREREELREEGEPEVPKEGWKMQYLHPRLRELVLGQVQDEAGWCLDDIWTLKKEQNRWVKRSEIERLEGMVRRMQNRLEVAKNREFEAIQQRERVQAILRSQGLS</sequence>
<protein>
    <recommendedName>
        <fullName evidence="3">BZIP domain-containing protein</fullName>
    </recommendedName>
</protein>
<dbReference type="Proteomes" id="UP000053593">
    <property type="component" value="Unassembled WGS sequence"/>
</dbReference>
<feature type="region of interest" description="Disordered" evidence="2">
    <location>
        <begin position="566"/>
        <end position="657"/>
    </location>
</feature>
<feature type="coiled-coil region" evidence="1">
    <location>
        <begin position="30"/>
        <end position="77"/>
    </location>
</feature>
<feature type="compositionally biased region" description="Polar residues" evidence="2">
    <location>
        <begin position="416"/>
        <end position="427"/>
    </location>
</feature>
<feature type="region of interest" description="Disordered" evidence="2">
    <location>
        <begin position="389"/>
        <end position="427"/>
    </location>
</feature>
<dbReference type="AlphaFoldDB" id="A0A0D0BBX6"/>
<organism evidence="4 5">
    <name type="scientific">Collybiopsis luxurians FD-317 M1</name>
    <dbReference type="NCBI Taxonomy" id="944289"/>
    <lineage>
        <taxon>Eukaryota</taxon>
        <taxon>Fungi</taxon>
        <taxon>Dikarya</taxon>
        <taxon>Basidiomycota</taxon>
        <taxon>Agaricomycotina</taxon>
        <taxon>Agaricomycetes</taxon>
        <taxon>Agaricomycetidae</taxon>
        <taxon>Agaricales</taxon>
        <taxon>Marasmiineae</taxon>
        <taxon>Omphalotaceae</taxon>
        <taxon>Collybiopsis</taxon>
        <taxon>Collybiopsis luxurians</taxon>
    </lineage>
</organism>
<dbReference type="GO" id="GO:0003700">
    <property type="term" value="F:DNA-binding transcription factor activity"/>
    <property type="evidence" value="ECO:0007669"/>
    <property type="project" value="InterPro"/>
</dbReference>
<dbReference type="PROSITE" id="PS00036">
    <property type="entry name" value="BZIP_BASIC"/>
    <property type="match status" value="1"/>
</dbReference>
<evidence type="ECO:0000313" key="5">
    <source>
        <dbReference type="Proteomes" id="UP000053593"/>
    </source>
</evidence>
<proteinExistence type="predicted"/>
<feature type="compositionally biased region" description="Acidic residues" evidence="2">
    <location>
        <begin position="624"/>
        <end position="638"/>
    </location>
</feature>
<evidence type="ECO:0000259" key="3">
    <source>
        <dbReference type="PROSITE" id="PS00036"/>
    </source>
</evidence>
<dbReference type="EMBL" id="KN834772">
    <property type="protein sequence ID" value="KIK61230.1"/>
    <property type="molecule type" value="Genomic_DNA"/>
</dbReference>
<dbReference type="InterPro" id="IPR004827">
    <property type="entry name" value="bZIP"/>
</dbReference>
<keyword evidence="5" id="KW-1185">Reference proteome</keyword>
<name>A0A0D0BBX6_9AGAR</name>
<gene>
    <name evidence="4" type="ORF">GYMLUDRAFT_243874</name>
</gene>